<dbReference type="InterPro" id="IPR045865">
    <property type="entry name" value="ACT-like_dom_sf"/>
</dbReference>
<feature type="domain" description="Prephenate dehydratase" evidence="21">
    <location>
        <begin position="118"/>
        <end position="295"/>
    </location>
</feature>
<comment type="function">
    <text evidence="2">Catalyzes the Claisen rearrangement of chorismate to prephenate and the decarboxylation/dehydration of prephenate to phenylpyruvate.</text>
</comment>
<evidence type="ECO:0000256" key="4">
    <source>
        <dbReference type="ARBA" id="ARBA00004741"/>
    </source>
</evidence>
<evidence type="ECO:0000256" key="10">
    <source>
        <dbReference type="ARBA" id="ARBA00022605"/>
    </source>
</evidence>
<evidence type="ECO:0000313" key="23">
    <source>
        <dbReference type="EMBL" id="GAA0747209.1"/>
    </source>
</evidence>
<evidence type="ECO:0000256" key="9">
    <source>
        <dbReference type="ARBA" id="ARBA00022490"/>
    </source>
</evidence>
<dbReference type="InterPro" id="IPR002912">
    <property type="entry name" value="ACT_dom"/>
</dbReference>
<dbReference type="InterPro" id="IPR008242">
    <property type="entry name" value="Chor_mutase/pphenate_deHydtase"/>
</dbReference>
<evidence type="ECO:0000256" key="18">
    <source>
        <dbReference type="ARBA" id="ARBA00047848"/>
    </source>
</evidence>
<dbReference type="SUPFAM" id="SSF53850">
    <property type="entry name" value="Periplasmic binding protein-like II"/>
    <property type="match status" value="1"/>
</dbReference>
<keyword evidence="10" id="KW-0028">Amino-acid biosynthesis</keyword>
<dbReference type="Gene3D" id="3.40.190.10">
    <property type="entry name" value="Periplasmic binding protein-like II"/>
    <property type="match status" value="2"/>
</dbReference>
<protein>
    <recommendedName>
        <fullName evidence="7">Bifunctional chorismate mutase/prephenate dehydratase</fullName>
        <ecNumber evidence="6">4.2.1.51</ecNumber>
    </recommendedName>
    <alternativeName>
        <fullName evidence="17">Chorismate mutase-prephenate dehydratase</fullName>
    </alternativeName>
    <alternativeName>
        <fullName evidence="8">Prephenate dehydratase</fullName>
    </alternativeName>
    <alternativeName>
        <fullName evidence="16">p-protein</fullName>
    </alternativeName>
</protein>
<name>A0ABN1JV08_9CLOT</name>
<comment type="caution">
    <text evidence="23">The sequence shown here is derived from an EMBL/GenBank/DDBJ whole genome shotgun (WGS) entry which is preliminary data.</text>
</comment>
<reference evidence="23 24" key="1">
    <citation type="journal article" date="2019" name="Int. J. Syst. Evol. Microbiol.">
        <title>The Global Catalogue of Microorganisms (GCM) 10K type strain sequencing project: providing services to taxonomists for standard genome sequencing and annotation.</title>
        <authorList>
            <consortium name="The Broad Institute Genomics Platform"/>
            <consortium name="The Broad Institute Genome Sequencing Center for Infectious Disease"/>
            <person name="Wu L."/>
            <person name="Ma J."/>
        </authorList>
    </citation>
    <scope>NUCLEOTIDE SEQUENCE [LARGE SCALE GENOMIC DNA]</scope>
    <source>
        <strain evidence="23 24">JCM 1407</strain>
    </source>
</reference>
<dbReference type="PANTHER" id="PTHR21022">
    <property type="entry name" value="PREPHENATE DEHYDRATASE P PROTEIN"/>
    <property type="match status" value="1"/>
</dbReference>
<comment type="pathway">
    <text evidence="4">Amino-acid biosynthesis; L-phenylalanine biosynthesis; phenylpyruvate from prephenate: step 1/1.</text>
</comment>
<dbReference type="Proteomes" id="UP001501510">
    <property type="component" value="Unassembled WGS sequence"/>
</dbReference>
<feature type="domain" description="ACT" evidence="22">
    <location>
        <begin position="307"/>
        <end position="384"/>
    </location>
</feature>
<dbReference type="PANTHER" id="PTHR21022:SF19">
    <property type="entry name" value="PREPHENATE DEHYDRATASE-RELATED"/>
    <property type="match status" value="1"/>
</dbReference>
<keyword evidence="15" id="KW-0511">Multifunctional enzyme</keyword>
<comment type="pathway">
    <text evidence="5">Metabolic intermediate biosynthesis; prephenate biosynthesis; prephenate from chorismate: step 1/1.</text>
</comment>
<dbReference type="EMBL" id="BAAACG010000019">
    <property type="protein sequence ID" value="GAA0747209.1"/>
    <property type="molecule type" value="Genomic_DNA"/>
</dbReference>
<dbReference type="PIRSF" id="PIRSF001500">
    <property type="entry name" value="Chor_mut_pdt_Ppr"/>
    <property type="match status" value="1"/>
</dbReference>
<keyword evidence="13" id="KW-0413">Isomerase</keyword>
<proteinExistence type="predicted"/>
<dbReference type="InterPro" id="IPR001086">
    <property type="entry name" value="Preph_deHydtase"/>
</dbReference>
<dbReference type="PROSITE" id="PS51671">
    <property type="entry name" value="ACT"/>
    <property type="match status" value="1"/>
</dbReference>
<evidence type="ECO:0000256" key="2">
    <source>
        <dbReference type="ARBA" id="ARBA00002364"/>
    </source>
</evidence>
<evidence type="ECO:0000256" key="17">
    <source>
        <dbReference type="ARBA" id="ARBA00031520"/>
    </source>
</evidence>
<dbReference type="PROSITE" id="PS00857">
    <property type="entry name" value="PREPHENATE_DEHYDR_1"/>
    <property type="match status" value="1"/>
</dbReference>
<dbReference type="RefSeq" id="WP_343763981.1">
    <property type="nucleotide sequence ID" value="NZ_BAAACG010000019.1"/>
</dbReference>
<comment type="catalytic activity">
    <reaction evidence="18">
        <text>prephenate + H(+) = 3-phenylpyruvate + CO2 + H2O</text>
        <dbReference type="Rhea" id="RHEA:21648"/>
        <dbReference type="ChEBI" id="CHEBI:15377"/>
        <dbReference type="ChEBI" id="CHEBI:15378"/>
        <dbReference type="ChEBI" id="CHEBI:16526"/>
        <dbReference type="ChEBI" id="CHEBI:18005"/>
        <dbReference type="ChEBI" id="CHEBI:29934"/>
        <dbReference type="EC" id="4.2.1.51"/>
    </reaction>
</comment>
<comment type="subcellular location">
    <subcellularLocation>
        <location evidence="3">Cytoplasm</location>
    </subcellularLocation>
</comment>
<evidence type="ECO:0000256" key="14">
    <source>
        <dbReference type="ARBA" id="ARBA00023239"/>
    </source>
</evidence>
<dbReference type="InterPro" id="IPR011279">
    <property type="entry name" value="Chorismate_mutase_GmP"/>
</dbReference>
<keyword evidence="12" id="KW-0584">Phenylalanine biosynthesis</keyword>
<evidence type="ECO:0000259" key="22">
    <source>
        <dbReference type="PROSITE" id="PS51671"/>
    </source>
</evidence>
<dbReference type="InterPro" id="IPR036979">
    <property type="entry name" value="CM_dom_sf"/>
</dbReference>
<evidence type="ECO:0000256" key="7">
    <source>
        <dbReference type="ARBA" id="ARBA00014401"/>
    </source>
</evidence>
<gene>
    <name evidence="23" type="primary">pheA</name>
    <name evidence="23" type="ORF">GCM10008906_35960</name>
</gene>
<dbReference type="InterPro" id="IPR036263">
    <property type="entry name" value="Chorismate_II_sf"/>
</dbReference>
<feature type="domain" description="Chorismate mutase" evidence="20">
    <location>
        <begin position="1"/>
        <end position="90"/>
    </location>
</feature>
<evidence type="ECO:0000256" key="15">
    <source>
        <dbReference type="ARBA" id="ARBA00023268"/>
    </source>
</evidence>
<feature type="coiled-coil region" evidence="19">
    <location>
        <begin position="6"/>
        <end position="72"/>
    </location>
</feature>
<evidence type="ECO:0000256" key="19">
    <source>
        <dbReference type="SAM" id="Coils"/>
    </source>
</evidence>
<dbReference type="SUPFAM" id="SSF55021">
    <property type="entry name" value="ACT-like"/>
    <property type="match status" value="1"/>
</dbReference>
<evidence type="ECO:0000256" key="5">
    <source>
        <dbReference type="ARBA" id="ARBA00004817"/>
    </source>
</evidence>
<dbReference type="PROSITE" id="PS51171">
    <property type="entry name" value="PREPHENATE_DEHYDR_3"/>
    <property type="match status" value="1"/>
</dbReference>
<keyword evidence="9" id="KW-0963">Cytoplasm</keyword>
<keyword evidence="19" id="KW-0175">Coiled coil</keyword>
<evidence type="ECO:0000256" key="16">
    <source>
        <dbReference type="ARBA" id="ARBA00031175"/>
    </source>
</evidence>
<evidence type="ECO:0000259" key="21">
    <source>
        <dbReference type="PROSITE" id="PS51171"/>
    </source>
</evidence>
<sequence>MGKNKLNELRNKIDDIDKKLIDLFEERMNIAKDIGAYKKENNIAIFNGEREKEVLQKNVNRLKDKNLKLYAEEFFQNTMSISRKYQGDKILNKNLAKEKEDKIYKNKKDRLIFNEKNKIGFQGVRGSFSEQALLDYFGEEVDTFNFETFEDVFVNLENKIIDYAILPLENSSTGAISDVYDLLRKYGFYIVGEKCIKVEHNILGIKGSKIKNIEEIYSHPQAFQQSNKFLKDYKEVKLIPYYNTAISAEYIKNQKDLSKGCIASKRASEIYGLEILEKNINNNKNNHTRFIIIGRDLINDVNNNKISVVFSLEHKVGTLYNALKYFSENHINMLKIESRPTGDKNWTYFFYIDFEGNSQNKEVSKAIELIKQNSQYFKILGEYIKDQVCE</sequence>
<evidence type="ECO:0000256" key="8">
    <source>
        <dbReference type="ARBA" id="ARBA00021872"/>
    </source>
</evidence>
<evidence type="ECO:0000256" key="3">
    <source>
        <dbReference type="ARBA" id="ARBA00004496"/>
    </source>
</evidence>
<dbReference type="InterPro" id="IPR002701">
    <property type="entry name" value="CM_II_prokaryot"/>
</dbReference>
<dbReference type="PROSITE" id="PS51168">
    <property type="entry name" value="CHORISMATE_MUT_2"/>
    <property type="match status" value="1"/>
</dbReference>
<organism evidence="23 24">
    <name type="scientific">Clostridium oceanicum</name>
    <dbReference type="NCBI Taxonomy" id="1543"/>
    <lineage>
        <taxon>Bacteria</taxon>
        <taxon>Bacillati</taxon>
        <taxon>Bacillota</taxon>
        <taxon>Clostridia</taxon>
        <taxon>Eubacteriales</taxon>
        <taxon>Clostridiaceae</taxon>
        <taxon>Clostridium</taxon>
    </lineage>
</organism>
<dbReference type="NCBIfam" id="NF008865">
    <property type="entry name" value="PRK11898.1"/>
    <property type="match status" value="1"/>
</dbReference>
<dbReference type="Gene3D" id="3.30.70.260">
    <property type="match status" value="1"/>
</dbReference>
<dbReference type="NCBIfam" id="TIGR01805">
    <property type="entry name" value="CM_mono_grmpos"/>
    <property type="match status" value="1"/>
</dbReference>
<dbReference type="Gene3D" id="1.20.59.10">
    <property type="entry name" value="Chorismate mutase"/>
    <property type="match status" value="1"/>
</dbReference>
<evidence type="ECO:0000313" key="24">
    <source>
        <dbReference type="Proteomes" id="UP001501510"/>
    </source>
</evidence>
<dbReference type="InterPro" id="IPR018528">
    <property type="entry name" value="Preph_deHydtase_CS"/>
</dbReference>
<evidence type="ECO:0000256" key="1">
    <source>
        <dbReference type="ARBA" id="ARBA00000824"/>
    </source>
</evidence>
<dbReference type="SMART" id="SM00830">
    <property type="entry name" value="CM_2"/>
    <property type="match status" value="1"/>
</dbReference>
<dbReference type="Pfam" id="PF01817">
    <property type="entry name" value="CM_2"/>
    <property type="match status" value="1"/>
</dbReference>
<dbReference type="Pfam" id="PF01842">
    <property type="entry name" value="ACT"/>
    <property type="match status" value="1"/>
</dbReference>
<dbReference type="Pfam" id="PF00800">
    <property type="entry name" value="PDT"/>
    <property type="match status" value="1"/>
</dbReference>
<evidence type="ECO:0000259" key="20">
    <source>
        <dbReference type="PROSITE" id="PS51168"/>
    </source>
</evidence>
<dbReference type="SUPFAM" id="SSF48600">
    <property type="entry name" value="Chorismate mutase II"/>
    <property type="match status" value="1"/>
</dbReference>
<keyword evidence="14" id="KW-0456">Lyase</keyword>
<dbReference type="CDD" id="cd13631">
    <property type="entry name" value="PBP2_Ct-PDT_like"/>
    <property type="match status" value="1"/>
</dbReference>
<evidence type="ECO:0000256" key="13">
    <source>
        <dbReference type="ARBA" id="ARBA00023235"/>
    </source>
</evidence>
<dbReference type="EC" id="4.2.1.51" evidence="6"/>
<comment type="catalytic activity">
    <reaction evidence="1">
        <text>chorismate = prephenate</text>
        <dbReference type="Rhea" id="RHEA:13897"/>
        <dbReference type="ChEBI" id="CHEBI:29748"/>
        <dbReference type="ChEBI" id="CHEBI:29934"/>
        <dbReference type="EC" id="5.4.99.5"/>
    </reaction>
</comment>
<evidence type="ECO:0000256" key="12">
    <source>
        <dbReference type="ARBA" id="ARBA00023222"/>
    </source>
</evidence>
<evidence type="ECO:0000256" key="11">
    <source>
        <dbReference type="ARBA" id="ARBA00023141"/>
    </source>
</evidence>
<accession>A0ABN1JV08</accession>
<dbReference type="CDD" id="cd04905">
    <property type="entry name" value="ACT_CM-PDT"/>
    <property type="match status" value="1"/>
</dbReference>
<keyword evidence="24" id="KW-1185">Reference proteome</keyword>
<keyword evidence="11" id="KW-0057">Aromatic amino acid biosynthesis</keyword>
<evidence type="ECO:0000256" key="6">
    <source>
        <dbReference type="ARBA" id="ARBA00013147"/>
    </source>
</evidence>